<proteinExistence type="predicted"/>
<evidence type="ECO:0000313" key="2">
    <source>
        <dbReference type="Proteomes" id="UP000504635"/>
    </source>
</evidence>
<evidence type="ECO:0000259" key="1">
    <source>
        <dbReference type="Pfam" id="PF13843"/>
    </source>
</evidence>
<dbReference type="PANTHER" id="PTHR47055:SF3">
    <property type="entry name" value="PHORBOL-ESTER_DAG-TYPE DOMAIN-CONTAINING PROTEIN"/>
    <property type="match status" value="1"/>
</dbReference>
<sequence>MEPRFERGFTLQEALEIAYNEDIDEIFIEPPDASVLTDVDSGDEDGGGFVDNLSGGQLRAQAEVKLLDNNRIGGCTSDDQILSQESALSQRDSPILHNIMPQVNVSAKLEEFQWIQGDLEPSRQSFPDGNHLQYQNLSPVQLFEMFIDDEVLSILIEETSRYALFKNCPDPRVTTEEMKCYIGILILIGYNDLPGKRFYWDSDSDVRNELVYNSMRRKCKKCNVGLCIDCFFIFHTV</sequence>
<accession>A0A6J2YUU4</accession>
<dbReference type="GO" id="GO:0043565">
    <property type="term" value="F:sequence-specific DNA binding"/>
    <property type="evidence" value="ECO:0007669"/>
    <property type="project" value="TreeGrafter"/>
</dbReference>
<dbReference type="Proteomes" id="UP000504635">
    <property type="component" value="Unplaced"/>
</dbReference>
<keyword evidence="2" id="KW-1185">Reference proteome</keyword>
<dbReference type="RefSeq" id="XP_030766956.1">
    <property type="nucleotide sequence ID" value="XM_030911096.1"/>
</dbReference>
<evidence type="ECO:0000313" key="3">
    <source>
        <dbReference type="RefSeq" id="XP_030766956.1"/>
    </source>
</evidence>
<organism evidence="2 3">
    <name type="scientific">Sitophilus oryzae</name>
    <name type="common">Rice weevil</name>
    <name type="synonym">Curculio oryzae</name>
    <dbReference type="NCBI Taxonomy" id="7048"/>
    <lineage>
        <taxon>Eukaryota</taxon>
        <taxon>Metazoa</taxon>
        <taxon>Ecdysozoa</taxon>
        <taxon>Arthropoda</taxon>
        <taxon>Hexapoda</taxon>
        <taxon>Insecta</taxon>
        <taxon>Pterygota</taxon>
        <taxon>Neoptera</taxon>
        <taxon>Endopterygota</taxon>
        <taxon>Coleoptera</taxon>
        <taxon>Polyphaga</taxon>
        <taxon>Cucujiformia</taxon>
        <taxon>Curculionidae</taxon>
        <taxon>Dryophthorinae</taxon>
        <taxon>Sitophilus</taxon>
    </lineage>
</organism>
<dbReference type="AlphaFoldDB" id="A0A6J2YUU4"/>
<reference evidence="3" key="1">
    <citation type="submission" date="2025-08" db="UniProtKB">
        <authorList>
            <consortium name="RefSeq"/>
        </authorList>
    </citation>
    <scope>IDENTIFICATION</scope>
    <source>
        <tissue evidence="3">Gonads</tissue>
    </source>
</reference>
<dbReference type="InParanoid" id="A0A6J2YUU4"/>
<name>A0A6J2YUU4_SITOR</name>
<feature type="domain" description="PiggyBac transposable element-derived protein" evidence="1">
    <location>
        <begin position="138"/>
        <end position="217"/>
    </location>
</feature>
<protein>
    <submittedName>
        <fullName evidence="3">PiggyBac transposable element-derived protein 2-like</fullName>
    </submittedName>
</protein>
<gene>
    <name evidence="3" type="primary">LOC115890767</name>
</gene>
<dbReference type="Pfam" id="PF13843">
    <property type="entry name" value="DDE_Tnp_1_7"/>
    <property type="match status" value="1"/>
</dbReference>
<dbReference type="PANTHER" id="PTHR47055">
    <property type="entry name" value="DDE_TNP_1_7 DOMAIN-CONTAINING PROTEIN"/>
    <property type="match status" value="1"/>
</dbReference>
<dbReference type="KEGG" id="soy:115890767"/>
<dbReference type="InterPro" id="IPR029526">
    <property type="entry name" value="PGBD"/>
</dbReference>
<dbReference type="OrthoDB" id="6714704at2759"/>
<dbReference type="InterPro" id="IPR052638">
    <property type="entry name" value="PiggyBac_TE-derived"/>
</dbReference>
<dbReference type="GeneID" id="115890767"/>